<dbReference type="InterPro" id="IPR038538">
    <property type="entry name" value="MTERF_sf"/>
</dbReference>
<organism evidence="4 5">
    <name type="scientific">Malus baccata</name>
    <name type="common">Siberian crab apple</name>
    <name type="synonym">Pyrus baccata</name>
    <dbReference type="NCBI Taxonomy" id="106549"/>
    <lineage>
        <taxon>Eukaryota</taxon>
        <taxon>Viridiplantae</taxon>
        <taxon>Streptophyta</taxon>
        <taxon>Embryophyta</taxon>
        <taxon>Tracheophyta</taxon>
        <taxon>Spermatophyta</taxon>
        <taxon>Magnoliopsida</taxon>
        <taxon>eudicotyledons</taxon>
        <taxon>Gunneridae</taxon>
        <taxon>Pentapetalae</taxon>
        <taxon>rosids</taxon>
        <taxon>fabids</taxon>
        <taxon>Rosales</taxon>
        <taxon>Rosaceae</taxon>
        <taxon>Amygdaloideae</taxon>
        <taxon>Maleae</taxon>
        <taxon>Malus</taxon>
    </lineage>
</organism>
<evidence type="ECO:0000256" key="3">
    <source>
        <dbReference type="ARBA" id="ARBA00022946"/>
    </source>
</evidence>
<proteinExistence type="inferred from homology"/>
<sequence length="390" mass="44141">MVRSYPRLFQLHPERTILPKLEFFTSLGVSKEDLAKTLANFTSEISENHNDFTVNYLINSCGLSPEGAILASKRTKLRSPERPDSALFFLRNHGFSQTQISKIVRSCPHVLNSDPDKILLPKLEFFRSLGLSRECLAKVLERHPGLLSASLENRIVPTYNFLKSMVSEKNVVSVFKSGSRIFVEGHCKNVVPNIEILKESGMPQSCISLLLVHHPTTLMLKPEEIGKVVDEVKQMGFNLQISTSVMAIKALCGKNRLVWNRSLQVYKRWGWSEDVVLSAFRRHPCCMTVSEKKIMLALEFLVIKMGWPSLMIAKAPAVMCYSLEKRFIPRCLVVKVLLLKGLIKGIENVSLGSVLVPVEKLFLERYVARYIDRVPQLLSVYRGKVAVQDV</sequence>
<comment type="caution">
    <text evidence="4">The sequence shown here is derived from an EMBL/GenBank/DDBJ whole genome shotgun (WGS) entry which is preliminary data.</text>
</comment>
<evidence type="ECO:0000256" key="2">
    <source>
        <dbReference type="ARBA" id="ARBA00022472"/>
    </source>
</evidence>
<keyword evidence="2" id="KW-0806">Transcription termination</keyword>
<dbReference type="EMBL" id="VIEB01000044">
    <property type="protein sequence ID" value="TQE10270.1"/>
    <property type="molecule type" value="Genomic_DNA"/>
</dbReference>
<dbReference type="SMART" id="SM00733">
    <property type="entry name" value="Mterf"/>
    <property type="match status" value="7"/>
</dbReference>
<evidence type="ECO:0000313" key="4">
    <source>
        <dbReference type="EMBL" id="TQE10270.1"/>
    </source>
</evidence>
<dbReference type="GO" id="GO:0006353">
    <property type="term" value="P:DNA-templated transcription termination"/>
    <property type="evidence" value="ECO:0007669"/>
    <property type="project" value="UniProtKB-KW"/>
</dbReference>
<dbReference type="PANTHER" id="PTHR13068:SF133">
    <property type="entry name" value="MITOCHONDRIAL TRANSCRIPTION TERMINATION FACTOR FAMILY PROTEIN"/>
    <property type="match status" value="1"/>
</dbReference>
<keyword evidence="3" id="KW-0809">Transit peptide</keyword>
<dbReference type="InterPro" id="IPR003690">
    <property type="entry name" value="MTERF"/>
</dbReference>
<dbReference type="AlphaFoldDB" id="A0A540NID0"/>
<gene>
    <name evidence="4" type="ORF">C1H46_004109</name>
</gene>
<dbReference type="Gene3D" id="1.25.70.10">
    <property type="entry name" value="Transcription termination factor 3, mitochondrial"/>
    <property type="match status" value="2"/>
</dbReference>
<keyword evidence="2" id="KW-0804">Transcription</keyword>
<evidence type="ECO:0000313" key="5">
    <source>
        <dbReference type="Proteomes" id="UP000315295"/>
    </source>
</evidence>
<accession>A0A540NID0</accession>
<dbReference type="Pfam" id="PF02536">
    <property type="entry name" value="mTERF"/>
    <property type="match status" value="2"/>
</dbReference>
<reference evidence="4 5" key="1">
    <citation type="journal article" date="2019" name="G3 (Bethesda)">
        <title>Sequencing of a Wild Apple (Malus baccata) Genome Unravels the Differences Between Cultivated and Wild Apple Species Regarding Disease Resistance and Cold Tolerance.</title>
        <authorList>
            <person name="Chen X."/>
        </authorList>
    </citation>
    <scope>NUCLEOTIDE SEQUENCE [LARGE SCALE GENOMIC DNA]</scope>
    <source>
        <strain evidence="5">cv. Shandingzi</strain>
        <tissue evidence="4">Leaves</tissue>
    </source>
</reference>
<dbReference type="GO" id="GO:0003676">
    <property type="term" value="F:nucleic acid binding"/>
    <property type="evidence" value="ECO:0007669"/>
    <property type="project" value="InterPro"/>
</dbReference>
<evidence type="ECO:0000256" key="1">
    <source>
        <dbReference type="ARBA" id="ARBA00007692"/>
    </source>
</evidence>
<keyword evidence="2" id="KW-0805">Transcription regulation</keyword>
<keyword evidence="5" id="KW-1185">Reference proteome</keyword>
<dbReference type="FunFam" id="1.25.70.10:FF:000001">
    <property type="entry name" value="Mitochondrial transcription termination factor-like"/>
    <property type="match status" value="1"/>
</dbReference>
<name>A0A540NID0_MALBA</name>
<dbReference type="STRING" id="106549.A0A540NID0"/>
<dbReference type="Proteomes" id="UP000315295">
    <property type="component" value="Unassembled WGS sequence"/>
</dbReference>
<protein>
    <submittedName>
        <fullName evidence="4">Uncharacterized protein</fullName>
    </submittedName>
</protein>
<dbReference type="PANTHER" id="PTHR13068">
    <property type="entry name" value="CGI-12 PROTEIN-RELATED"/>
    <property type="match status" value="1"/>
</dbReference>
<comment type="similarity">
    <text evidence="1">Belongs to the mTERF family.</text>
</comment>